<dbReference type="Pfam" id="PF24716">
    <property type="entry name" value="WapI"/>
    <property type="match status" value="1"/>
</dbReference>
<comment type="caution">
    <text evidence="1">The sequence shown here is derived from an EMBL/GenBank/DDBJ whole genome shotgun (WGS) entry which is preliminary data.</text>
</comment>
<gene>
    <name evidence="1" type="ORF">GCM10022207_45110</name>
</gene>
<dbReference type="EMBL" id="BAAAZA010000012">
    <property type="protein sequence ID" value="GAA3874396.1"/>
    <property type="molecule type" value="Genomic_DNA"/>
</dbReference>
<sequence>MAVLLSDHATSVELGPLRYEFPVVRGDVHDDNWLVVTGAVTTPEGSWSFTDPCLLTGEAREVAAWLRGVAAGTVAVSEPAAEDEWLSPDTWFIEPVLAFSLADRREDGVVIRVHLSLEAAPPWRQGDNRADIYQYFVKVRVDTAALLDAADQWDLALASFPNR</sequence>
<dbReference type="Proteomes" id="UP001501563">
    <property type="component" value="Unassembled WGS sequence"/>
</dbReference>
<dbReference type="InterPro" id="IPR056510">
    <property type="entry name" value="WapI"/>
</dbReference>
<accession>A0ABP7KEN2</accession>
<proteinExistence type="predicted"/>
<keyword evidence="2" id="KW-1185">Reference proteome</keyword>
<reference evidence="2" key="1">
    <citation type="journal article" date="2019" name="Int. J. Syst. Evol. Microbiol.">
        <title>The Global Catalogue of Microorganisms (GCM) 10K type strain sequencing project: providing services to taxonomists for standard genome sequencing and annotation.</title>
        <authorList>
            <consortium name="The Broad Institute Genomics Platform"/>
            <consortium name="The Broad Institute Genome Sequencing Center for Infectious Disease"/>
            <person name="Wu L."/>
            <person name="Ma J."/>
        </authorList>
    </citation>
    <scope>NUCLEOTIDE SEQUENCE [LARGE SCALE GENOMIC DNA]</scope>
    <source>
        <strain evidence="2">JCM 16578</strain>
    </source>
</reference>
<protein>
    <submittedName>
        <fullName evidence="1">Uncharacterized protein</fullName>
    </submittedName>
</protein>
<evidence type="ECO:0000313" key="1">
    <source>
        <dbReference type="EMBL" id="GAA3874396.1"/>
    </source>
</evidence>
<evidence type="ECO:0000313" key="2">
    <source>
        <dbReference type="Proteomes" id="UP001501563"/>
    </source>
</evidence>
<name>A0ABP7KEN2_9ACTN</name>
<organism evidence="1 2">
    <name type="scientific">Streptomyces lannensis</name>
    <dbReference type="NCBI Taxonomy" id="766498"/>
    <lineage>
        <taxon>Bacteria</taxon>
        <taxon>Bacillati</taxon>
        <taxon>Actinomycetota</taxon>
        <taxon>Actinomycetes</taxon>
        <taxon>Kitasatosporales</taxon>
        <taxon>Streptomycetaceae</taxon>
        <taxon>Streptomyces</taxon>
    </lineage>
</organism>